<feature type="transmembrane region" description="Helical" evidence="6">
    <location>
        <begin position="276"/>
        <end position="298"/>
    </location>
</feature>
<evidence type="ECO:0000313" key="8">
    <source>
        <dbReference type="Proteomes" id="UP000238916"/>
    </source>
</evidence>
<feature type="transmembrane region" description="Helical" evidence="6">
    <location>
        <begin position="80"/>
        <end position="101"/>
    </location>
</feature>
<dbReference type="AlphaFoldDB" id="A0A2U3KDB6"/>
<evidence type="ECO:0000256" key="4">
    <source>
        <dbReference type="ARBA" id="ARBA00022989"/>
    </source>
</evidence>
<dbReference type="GO" id="GO:0015658">
    <property type="term" value="F:branched-chain amino acid transmembrane transporter activity"/>
    <property type="evidence" value="ECO:0007669"/>
    <property type="project" value="InterPro"/>
</dbReference>
<evidence type="ECO:0000256" key="2">
    <source>
        <dbReference type="ARBA" id="ARBA00022475"/>
    </source>
</evidence>
<sequence length="318" mass="34728">MQLRRMIIPLIVLAILLALPPVLPRYYLYLLASIFVTALLATSLNFILGYGGLLQLHHAVFFGVGAYTFSILMIKTSLPFGLAVIAGPVTATVIAFVIGWFCVRLRGLYFGMLTLALGQLVWAIIFRWSALTGGDDGLHGIPVPEIFSSLQGTYYISLGVLTVCLGVLYLILKSPFGLILLATRDNPERCESVGINIRRHRLAAFMIAGFFAGIAGVLFVLVEKSVSPSILTWGKSAEIMIMCLLGGLNTFFGPTLGAAVIVFLSMKVGAYTEYWLLVLGIILLVLVLVLPQGILGFWEEKFIRPQADKEGLRKNVTD</sequence>
<feature type="transmembrane region" description="Helical" evidence="6">
    <location>
        <begin position="7"/>
        <end position="23"/>
    </location>
</feature>
<feature type="transmembrane region" description="Helical" evidence="6">
    <location>
        <begin position="29"/>
        <end position="49"/>
    </location>
</feature>
<keyword evidence="4 6" id="KW-1133">Transmembrane helix</keyword>
<feature type="transmembrane region" description="Helical" evidence="6">
    <location>
        <begin position="239"/>
        <end position="264"/>
    </location>
</feature>
<comment type="subcellular location">
    <subcellularLocation>
        <location evidence="1">Cell membrane</location>
        <topology evidence="1">Multi-pass membrane protein</topology>
    </subcellularLocation>
</comment>
<keyword evidence="2" id="KW-1003">Cell membrane</keyword>
<proteinExistence type="predicted"/>
<reference evidence="8" key="1">
    <citation type="submission" date="2018-02" db="EMBL/GenBank/DDBJ databases">
        <authorList>
            <person name="Hausmann B."/>
        </authorList>
    </citation>
    <scope>NUCLEOTIDE SEQUENCE [LARGE SCALE GENOMIC DNA]</scope>
    <source>
        <strain evidence="8">Peat soil MAG SbF1</strain>
    </source>
</reference>
<evidence type="ECO:0000256" key="6">
    <source>
        <dbReference type="SAM" id="Phobius"/>
    </source>
</evidence>
<dbReference type="InterPro" id="IPR043428">
    <property type="entry name" value="LivM-like"/>
</dbReference>
<evidence type="ECO:0000256" key="5">
    <source>
        <dbReference type="ARBA" id="ARBA00023136"/>
    </source>
</evidence>
<dbReference type="Proteomes" id="UP000238916">
    <property type="component" value="Unassembled WGS sequence"/>
</dbReference>
<evidence type="ECO:0000256" key="3">
    <source>
        <dbReference type="ARBA" id="ARBA00022692"/>
    </source>
</evidence>
<dbReference type="InterPro" id="IPR001851">
    <property type="entry name" value="ABC_transp_permease"/>
</dbReference>
<feature type="transmembrane region" description="Helical" evidence="6">
    <location>
        <begin position="154"/>
        <end position="181"/>
    </location>
</feature>
<protein>
    <submittedName>
        <fullName evidence="7">Branched-chain amino acid transport system / permease component family protein</fullName>
    </submittedName>
</protein>
<feature type="transmembrane region" description="Helical" evidence="6">
    <location>
        <begin position="56"/>
        <end position="74"/>
    </location>
</feature>
<feature type="transmembrane region" description="Helical" evidence="6">
    <location>
        <begin position="108"/>
        <end position="128"/>
    </location>
</feature>
<dbReference type="CDD" id="cd06581">
    <property type="entry name" value="TM_PBP1_LivM_like"/>
    <property type="match status" value="1"/>
</dbReference>
<feature type="transmembrane region" description="Helical" evidence="6">
    <location>
        <begin position="202"/>
        <end position="219"/>
    </location>
</feature>
<accession>A0A2U3KDB6</accession>
<name>A0A2U3KDB6_9FIRM</name>
<evidence type="ECO:0000256" key="1">
    <source>
        <dbReference type="ARBA" id="ARBA00004651"/>
    </source>
</evidence>
<organism evidence="7 8">
    <name type="scientific">Candidatus Desulfosporosinus infrequens</name>
    <dbReference type="NCBI Taxonomy" id="2043169"/>
    <lineage>
        <taxon>Bacteria</taxon>
        <taxon>Bacillati</taxon>
        <taxon>Bacillota</taxon>
        <taxon>Clostridia</taxon>
        <taxon>Eubacteriales</taxon>
        <taxon>Desulfitobacteriaceae</taxon>
        <taxon>Desulfosporosinus</taxon>
    </lineage>
</organism>
<keyword evidence="3 6" id="KW-0812">Transmembrane</keyword>
<dbReference type="OrthoDB" id="9789927at2"/>
<dbReference type="EMBL" id="OMOF01000094">
    <property type="protein sequence ID" value="SPF37537.1"/>
    <property type="molecule type" value="Genomic_DNA"/>
</dbReference>
<dbReference type="PANTHER" id="PTHR30482">
    <property type="entry name" value="HIGH-AFFINITY BRANCHED-CHAIN AMINO ACID TRANSPORT SYSTEM PERMEASE"/>
    <property type="match status" value="1"/>
</dbReference>
<dbReference type="Pfam" id="PF02653">
    <property type="entry name" value="BPD_transp_2"/>
    <property type="match status" value="1"/>
</dbReference>
<dbReference type="PANTHER" id="PTHR30482:SF17">
    <property type="entry name" value="ABC TRANSPORTER ATP-BINDING PROTEIN"/>
    <property type="match status" value="1"/>
</dbReference>
<keyword evidence="5 6" id="KW-0472">Membrane</keyword>
<dbReference type="GO" id="GO:0005886">
    <property type="term" value="C:plasma membrane"/>
    <property type="evidence" value="ECO:0007669"/>
    <property type="project" value="UniProtKB-SubCell"/>
</dbReference>
<gene>
    <name evidence="7" type="ORF">SBF1_1830008</name>
</gene>
<evidence type="ECO:0000313" key="7">
    <source>
        <dbReference type="EMBL" id="SPF37537.1"/>
    </source>
</evidence>